<dbReference type="Proteomes" id="UP000594638">
    <property type="component" value="Unassembled WGS sequence"/>
</dbReference>
<dbReference type="EMBL" id="CACTIH010007251">
    <property type="protein sequence ID" value="CAA3005805.1"/>
    <property type="molecule type" value="Genomic_DNA"/>
</dbReference>
<evidence type="ECO:0000313" key="2">
    <source>
        <dbReference type="EMBL" id="CAA3005805.1"/>
    </source>
</evidence>
<feature type="compositionally biased region" description="Basic and acidic residues" evidence="1">
    <location>
        <begin position="264"/>
        <end position="292"/>
    </location>
</feature>
<dbReference type="Gramene" id="OE9A094738T1">
    <property type="protein sequence ID" value="OE9A094738C1"/>
    <property type="gene ID" value="OE9A094738"/>
</dbReference>
<evidence type="ECO:0000256" key="1">
    <source>
        <dbReference type="SAM" id="MobiDB-lite"/>
    </source>
</evidence>
<dbReference type="OrthoDB" id="1930729at2759"/>
<evidence type="ECO:0000313" key="3">
    <source>
        <dbReference type="Proteomes" id="UP000594638"/>
    </source>
</evidence>
<feature type="compositionally biased region" description="Basic and acidic residues" evidence="1">
    <location>
        <begin position="100"/>
        <end position="114"/>
    </location>
</feature>
<feature type="compositionally biased region" description="Basic and acidic residues" evidence="1">
    <location>
        <begin position="139"/>
        <end position="154"/>
    </location>
</feature>
<accession>A0A8S0TJD7</accession>
<name>A0A8S0TJD7_OLEEU</name>
<keyword evidence="3" id="KW-1185">Reference proteome</keyword>
<comment type="caution">
    <text evidence="2">The sequence shown here is derived from an EMBL/GenBank/DDBJ whole genome shotgun (WGS) entry which is preliminary data.</text>
</comment>
<proteinExistence type="predicted"/>
<feature type="region of interest" description="Disordered" evidence="1">
    <location>
        <begin position="216"/>
        <end position="307"/>
    </location>
</feature>
<feature type="compositionally biased region" description="Basic and acidic residues" evidence="1">
    <location>
        <begin position="240"/>
        <end position="252"/>
    </location>
</feature>
<sequence>MQIWAYKAVPELDELFDQRVGERSPRLLCWTSTKQSQQRTYDAFFRDLHVHGTLRSTEAERDLSYITSLVPFPNCLVQFLDDLDRSVVGPQFHEAVPTSKGHDGSATGDDHYDESGTGAEDDETSASDDRQTPEGNDNDGSKADENGDSSRDTSIETGAGFAWWTDCDEGGHGGHVVGPCILFEMRLRTVMLEIIQNVTEEFARLSDFISTLVPPPGGTSTSAVAPVVNEPNIWDDPHEDGEGSDERSPQDDDHADEGEMQEANDGKGEDKQSPQDNDHAEEGDMQEVKDSGETVPTLSRDDNEDGP</sequence>
<feature type="compositionally biased region" description="Acidic residues" evidence="1">
    <location>
        <begin position="253"/>
        <end position="262"/>
    </location>
</feature>
<reference evidence="2 3" key="1">
    <citation type="submission" date="2019-12" db="EMBL/GenBank/DDBJ databases">
        <authorList>
            <person name="Alioto T."/>
            <person name="Alioto T."/>
            <person name="Gomez Garrido J."/>
        </authorList>
    </citation>
    <scope>NUCLEOTIDE SEQUENCE [LARGE SCALE GENOMIC DNA]</scope>
</reference>
<organism evidence="2 3">
    <name type="scientific">Olea europaea subsp. europaea</name>
    <dbReference type="NCBI Taxonomy" id="158383"/>
    <lineage>
        <taxon>Eukaryota</taxon>
        <taxon>Viridiplantae</taxon>
        <taxon>Streptophyta</taxon>
        <taxon>Embryophyta</taxon>
        <taxon>Tracheophyta</taxon>
        <taxon>Spermatophyta</taxon>
        <taxon>Magnoliopsida</taxon>
        <taxon>eudicotyledons</taxon>
        <taxon>Gunneridae</taxon>
        <taxon>Pentapetalae</taxon>
        <taxon>asterids</taxon>
        <taxon>lamiids</taxon>
        <taxon>Lamiales</taxon>
        <taxon>Oleaceae</taxon>
        <taxon>Oleeae</taxon>
        <taxon>Olea</taxon>
    </lineage>
</organism>
<dbReference type="AlphaFoldDB" id="A0A8S0TJD7"/>
<protein>
    <submittedName>
        <fullName evidence="2">Uncharacterized protein</fullName>
    </submittedName>
</protein>
<gene>
    <name evidence="2" type="ORF">OLEA9_A094738</name>
</gene>
<feature type="region of interest" description="Disordered" evidence="1">
    <location>
        <begin position="94"/>
        <end position="155"/>
    </location>
</feature>